<dbReference type="RefSeq" id="WP_152276314.1">
    <property type="nucleotide sequence ID" value="NZ_WEKV01000008.1"/>
</dbReference>
<protein>
    <recommendedName>
        <fullName evidence="4">Anti-sigma factor NepR domain-containing protein</fullName>
    </recommendedName>
</protein>
<evidence type="ECO:0000313" key="2">
    <source>
        <dbReference type="EMBL" id="KAB7785770.1"/>
    </source>
</evidence>
<dbReference type="EMBL" id="WEKV01000008">
    <property type="protein sequence ID" value="KAB7785770.1"/>
    <property type="molecule type" value="Genomic_DNA"/>
</dbReference>
<accession>A0A833N3B1</accession>
<organism evidence="2 3">
    <name type="scientific">Methylorubrum populi</name>
    <dbReference type="NCBI Taxonomy" id="223967"/>
    <lineage>
        <taxon>Bacteria</taxon>
        <taxon>Pseudomonadati</taxon>
        <taxon>Pseudomonadota</taxon>
        <taxon>Alphaproteobacteria</taxon>
        <taxon>Hyphomicrobiales</taxon>
        <taxon>Methylobacteriaceae</taxon>
        <taxon>Methylorubrum</taxon>
    </lineage>
</organism>
<feature type="region of interest" description="Disordered" evidence="1">
    <location>
        <begin position="1"/>
        <end position="25"/>
    </location>
</feature>
<evidence type="ECO:0000256" key="1">
    <source>
        <dbReference type="SAM" id="MobiDB-lite"/>
    </source>
</evidence>
<sequence>MTKPVAETKPAAGGSTAPPLSPTVRRHLGKSLRNHYADSLTEPVGERLEALIGRLDEPQDRATRS</sequence>
<evidence type="ECO:0008006" key="4">
    <source>
        <dbReference type="Google" id="ProtNLM"/>
    </source>
</evidence>
<comment type="caution">
    <text evidence="2">The sequence shown here is derived from an EMBL/GenBank/DDBJ whole genome shotgun (WGS) entry which is preliminary data.</text>
</comment>
<name>A0A833N3B1_9HYPH</name>
<gene>
    <name evidence="2" type="ORF">F8B43_1171</name>
</gene>
<evidence type="ECO:0000313" key="3">
    <source>
        <dbReference type="Proteomes" id="UP000469949"/>
    </source>
</evidence>
<dbReference type="Proteomes" id="UP000469949">
    <property type="component" value="Unassembled WGS sequence"/>
</dbReference>
<proteinExistence type="predicted"/>
<reference evidence="2 3" key="1">
    <citation type="submission" date="2019-10" db="EMBL/GenBank/DDBJ databases">
        <title>Draft Genome Sequence of the Caffeine Degrading Methylotroph Methylorubrum populi PINKEL.</title>
        <authorList>
            <person name="Dawson S.C."/>
            <person name="Zhang X."/>
            <person name="Wright M.E."/>
            <person name="Sharma G."/>
            <person name="Langner J.T."/>
            <person name="Ditty J.L."/>
            <person name="Subuyuj G.A."/>
        </authorList>
    </citation>
    <scope>NUCLEOTIDE SEQUENCE [LARGE SCALE GENOMIC DNA]</scope>
    <source>
        <strain evidence="2 3">Pinkel</strain>
    </source>
</reference>
<dbReference type="AlphaFoldDB" id="A0A833N3B1"/>